<dbReference type="GO" id="GO:0003724">
    <property type="term" value="F:RNA helicase activity"/>
    <property type="evidence" value="ECO:0007669"/>
    <property type="project" value="InterPro"/>
</dbReference>
<proteinExistence type="inferred from homology"/>
<evidence type="ECO:0000256" key="6">
    <source>
        <dbReference type="PROSITE-ProRule" id="PRU00552"/>
    </source>
</evidence>
<dbReference type="GO" id="GO:0005524">
    <property type="term" value="F:ATP binding"/>
    <property type="evidence" value="ECO:0007669"/>
    <property type="project" value="UniProtKB-KW"/>
</dbReference>
<reference evidence="11 12" key="1">
    <citation type="submission" date="2017-09" db="EMBL/GenBank/DDBJ databases">
        <title>Depth-based differentiation of microbial function through sediment-hosted aquifers and enrichment of novel symbionts in the deep terrestrial subsurface.</title>
        <authorList>
            <person name="Probst A.J."/>
            <person name="Ladd B."/>
            <person name="Jarett J.K."/>
            <person name="Geller-Mcgrath D.E."/>
            <person name="Sieber C.M."/>
            <person name="Emerson J.B."/>
            <person name="Anantharaman K."/>
            <person name="Thomas B.C."/>
            <person name="Malmstrom R."/>
            <person name="Stieglmeier M."/>
            <person name="Klingl A."/>
            <person name="Woyke T."/>
            <person name="Ryan C.M."/>
            <person name="Banfield J.F."/>
        </authorList>
    </citation>
    <scope>NUCLEOTIDE SEQUENCE [LARGE SCALE GENOMIC DNA]</scope>
    <source>
        <strain evidence="11">CG22_combo_CG10-13_8_21_14_all_38_20</strain>
    </source>
</reference>
<dbReference type="PROSITE" id="PS51195">
    <property type="entry name" value="Q_MOTIF"/>
    <property type="match status" value="1"/>
</dbReference>
<dbReference type="AlphaFoldDB" id="A0A2H0BWL1"/>
<dbReference type="EMBL" id="PCTA01000004">
    <property type="protein sequence ID" value="PIP62073.1"/>
    <property type="molecule type" value="Genomic_DNA"/>
</dbReference>
<keyword evidence="3 11" id="KW-0347">Helicase</keyword>
<feature type="short sequence motif" description="Q motif" evidence="6">
    <location>
        <begin position="62"/>
        <end position="90"/>
    </location>
</feature>
<dbReference type="GO" id="GO:0003676">
    <property type="term" value="F:nucleic acid binding"/>
    <property type="evidence" value="ECO:0007669"/>
    <property type="project" value="InterPro"/>
</dbReference>
<feature type="domain" description="DEAD-box RNA helicase Q" evidence="10">
    <location>
        <begin position="62"/>
        <end position="90"/>
    </location>
</feature>
<dbReference type="InterPro" id="IPR014014">
    <property type="entry name" value="RNA_helicase_DEAD_Q_motif"/>
</dbReference>
<keyword evidence="4" id="KW-0067">ATP-binding</keyword>
<evidence type="ECO:0000256" key="1">
    <source>
        <dbReference type="ARBA" id="ARBA00022741"/>
    </source>
</evidence>
<feature type="domain" description="Helicase C-terminal" evidence="9">
    <location>
        <begin position="272"/>
        <end position="403"/>
    </location>
</feature>
<protein>
    <submittedName>
        <fullName evidence="11">RNA helicase</fullName>
    </submittedName>
</protein>
<evidence type="ECO:0000259" key="8">
    <source>
        <dbReference type="PROSITE" id="PS51192"/>
    </source>
</evidence>
<dbReference type="Pfam" id="PF00270">
    <property type="entry name" value="DEAD"/>
    <property type="match status" value="1"/>
</dbReference>
<evidence type="ECO:0000259" key="9">
    <source>
        <dbReference type="PROSITE" id="PS51194"/>
    </source>
</evidence>
<accession>A0A2H0BWL1</accession>
<dbReference type="PANTHER" id="PTHR47959">
    <property type="entry name" value="ATP-DEPENDENT RNA HELICASE RHLE-RELATED"/>
    <property type="match status" value="1"/>
</dbReference>
<dbReference type="Proteomes" id="UP000231246">
    <property type="component" value="Unassembled WGS sequence"/>
</dbReference>
<feature type="region of interest" description="Disordered" evidence="7">
    <location>
        <begin position="1"/>
        <end position="34"/>
    </location>
</feature>
<evidence type="ECO:0000256" key="4">
    <source>
        <dbReference type="ARBA" id="ARBA00022840"/>
    </source>
</evidence>
<dbReference type="Gene3D" id="3.40.50.300">
    <property type="entry name" value="P-loop containing nucleotide triphosphate hydrolases"/>
    <property type="match status" value="2"/>
</dbReference>
<evidence type="ECO:0000256" key="5">
    <source>
        <dbReference type="ARBA" id="ARBA00038437"/>
    </source>
</evidence>
<evidence type="ECO:0000313" key="12">
    <source>
        <dbReference type="Proteomes" id="UP000231246"/>
    </source>
</evidence>
<name>A0A2H0BWL1_9BACT</name>
<dbReference type="Pfam" id="PF00271">
    <property type="entry name" value="Helicase_C"/>
    <property type="match status" value="1"/>
</dbReference>
<evidence type="ECO:0000256" key="3">
    <source>
        <dbReference type="ARBA" id="ARBA00022806"/>
    </source>
</evidence>
<dbReference type="InterPro" id="IPR014001">
    <property type="entry name" value="Helicase_ATP-bd"/>
</dbReference>
<gene>
    <name evidence="11" type="ORF">COW99_00825</name>
</gene>
<dbReference type="GO" id="GO:0016787">
    <property type="term" value="F:hydrolase activity"/>
    <property type="evidence" value="ECO:0007669"/>
    <property type="project" value="UniProtKB-KW"/>
</dbReference>
<dbReference type="PANTHER" id="PTHR47959:SF13">
    <property type="entry name" value="ATP-DEPENDENT RNA HELICASE RHLE"/>
    <property type="match status" value="1"/>
</dbReference>
<comment type="similarity">
    <text evidence="5">Belongs to the DEAD box helicase family.</text>
</comment>
<dbReference type="GO" id="GO:0005829">
    <property type="term" value="C:cytosol"/>
    <property type="evidence" value="ECO:0007669"/>
    <property type="project" value="TreeGrafter"/>
</dbReference>
<evidence type="ECO:0000259" key="10">
    <source>
        <dbReference type="PROSITE" id="PS51195"/>
    </source>
</evidence>
<dbReference type="CDD" id="cd18787">
    <property type="entry name" value="SF2_C_DEAD"/>
    <property type="match status" value="1"/>
</dbReference>
<feature type="domain" description="Helicase ATP-binding" evidence="8">
    <location>
        <begin position="93"/>
        <end position="262"/>
    </location>
</feature>
<dbReference type="SMART" id="SM00490">
    <property type="entry name" value="HELICc"/>
    <property type="match status" value="1"/>
</dbReference>
<keyword evidence="2" id="KW-0378">Hydrolase</keyword>
<dbReference type="PROSITE" id="PS51194">
    <property type="entry name" value="HELICASE_CTER"/>
    <property type="match status" value="1"/>
</dbReference>
<evidence type="ECO:0000313" key="11">
    <source>
        <dbReference type="EMBL" id="PIP62073.1"/>
    </source>
</evidence>
<dbReference type="PROSITE" id="PS51192">
    <property type="entry name" value="HELICASE_ATP_BIND_1"/>
    <property type="match status" value="1"/>
</dbReference>
<dbReference type="InterPro" id="IPR044742">
    <property type="entry name" value="DEAD/DEAH_RhlB"/>
</dbReference>
<organism evidence="11 12">
    <name type="scientific">Candidatus Roizmanbacteria bacterium CG22_combo_CG10-13_8_21_14_all_38_20</name>
    <dbReference type="NCBI Taxonomy" id="1974862"/>
    <lineage>
        <taxon>Bacteria</taxon>
        <taxon>Candidatus Roizmaniibacteriota</taxon>
    </lineage>
</organism>
<dbReference type="SMART" id="SM00487">
    <property type="entry name" value="DEXDc"/>
    <property type="match status" value="1"/>
</dbReference>
<dbReference type="InterPro" id="IPR027417">
    <property type="entry name" value="P-loop_NTPase"/>
</dbReference>
<sequence length="403" mass="45209">MRNYSSSRSRGFHGSNRKSFGQSRPNRFGGKNKYSNKGSYINPLMFVKRALDEADVPYVPENTFADFPLDKALLNNIQSHGFNKPTAIQDQALLPVLEGKDLVGIANTGTGKTAVFLLPLLTKVAKDRSQRVLIVTPTRELAAQIQDEFNLFSKSMEIYSTLCIGGASLSTQARQLSRQPSFVIGTPGRIMDLQKRRKLNLTQYTNVVLDEVDRMLDMGFINDIKHIISFLPKERQSLFFSATLPEATKVVMQAFLRDPVIVSVKTGSTAKNVDQDIIKTRGKDKLEILHDLLNKEEFRRVLVFGRTKWGVNKLETNLIKRGFKAIAIHGNKSQSQRLRAINKLKNNEVQVLLATDVASRGIDIDDITHVINYDVPGTYDDYVHRIGRTGRAGKKGIALTFID</sequence>
<evidence type="ECO:0000256" key="2">
    <source>
        <dbReference type="ARBA" id="ARBA00022801"/>
    </source>
</evidence>
<dbReference type="InterPro" id="IPR001650">
    <property type="entry name" value="Helicase_C-like"/>
</dbReference>
<dbReference type="SUPFAM" id="SSF52540">
    <property type="entry name" value="P-loop containing nucleoside triphosphate hydrolases"/>
    <property type="match status" value="1"/>
</dbReference>
<keyword evidence="1" id="KW-0547">Nucleotide-binding</keyword>
<dbReference type="InterPro" id="IPR050079">
    <property type="entry name" value="DEAD_box_RNA_helicase"/>
</dbReference>
<evidence type="ECO:0000256" key="7">
    <source>
        <dbReference type="SAM" id="MobiDB-lite"/>
    </source>
</evidence>
<comment type="caution">
    <text evidence="11">The sequence shown here is derived from an EMBL/GenBank/DDBJ whole genome shotgun (WGS) entry which is preliminary data.</text>
</comment>
<dbReference type="CDD" id="cd00268">
    <property type="entry name" value="DEADc"/>
    <property type="match status" value="1"/>
</dbReference>
<dbReference type="InterPro" id="IPR011545">
    <property type="entry name" value="DEAD/DEAH_box_helicase_dom"/>
</dbReference>